<dbReference type="AlphaFoldDB" id="K0TDK8"/>
<name>K0TDK8_THAOC</name>
<dbReference type="Proteomes" id="UP000266841">
    <property type="component" value="Unassembled WGS sequence"/>
</dbReference>
<feature type="region of interest" description="Disordered" evidence="2">
    <location>
        <begin position="1"/>
        <end position="31"/>
    </location>
</feature>
<gene>
    <name evidence="3" type="ORF">THAOC_01453</name>
</gene>
<evidence type="ECO:0000313" key="3">
    <source>
        <dbReference type="EMBL" id="EJK76768.1"/>
    </source>
</evidence>
<dbReference type="InterPro" id="IPR050767">
    <property type="entry name" value="Sel1_AlgK"/>
</dbReference>
<comment type="caution">
    <text evidence="3">The sequence shown here is derived from an EMBL/GenBank/DDBJ whole genome shotgun (WGS) entry which is preliminary data.</text>
</comment>
<accession>K0TDK8</accession>
<dbReference type="InterPro" id="IPR006597">
    <property type="entry name" value="Sel1-like"/>
</dbReference>
<evidence type="ECO:0000256" key="1">
    <source>
        <dbReference type="ARBA" id="ARBA00038101"/>
    </source>
</evidence>
<evidence type="ECO:0008006" key="5">
    <source>
        <dbReference type="Google" id="ProtNLM"/>
    </source>
</evidence>
<sequence length="302" mass="33354">MSTTNVPGADDSVEACANRGKSENEEGSGACKKRAVELKDECLYTQGQERPEGDFCPLCTLPIPLPVEKHSVFNVCCMKKICNGCDMAACEKGMSDCPFCRTPLPASSAEDDSLAMIQARVDKKDPDAIFLLGKTYYHGALGLQKVMRKGIELYAEAAQLGSIDALYSLGNVYFLGRGAQENQAKGLKFWTKAAMQGHVESRHNLGCYEINEKGSSERAAKHFLISAKMGHIGSVEEIKDMFMRGVATKGQYAEALRGYQDAVEEMESRDRDEAKAFLESECVVPVKEIKRKRKKGKKNRRK</sequence>
<dbReference type="SUPFAM" id="SSF81901">
    <property type="entry name" value="HCP-like"/>
    <property type="match status" value="1"/>
</dbReference>
<dbReference type="InterPro" id="IPR011990">
    <property type="entry name" value="TPR-like_helical_dom_sf"/>
</dbReference>
<reference evidence="3 4" key="1">
    <citation type="journal article" date="2012" name="Genome Biol.">
        <title>Genome and low-iron response of an oceanic diatom adapted to chronic iron limitation.</title>
        <authorList>
            <person name="Lommer M."/>
            <person name="Specht M."/>
            <person name="Roy A.S."/>
            <person name="Kraemer L."/>
            <person name="Andreson R."/>
            <person name="Gutowska M.A."/>
            <person name="Wolf J."/>
            <person name="Bergner S.V."/>
            <person name="Schilhabel M.B."/>
            <person name="Klostermeier U.C."/>
            <person name="Beiko R.G."/>
            <person name="Rosenstiel P."/>
            <person name="Hippler M."/>
            <person name="Laroche J."/>
        </authorList>
    </citation>
    <scope>NUCLEOTIDE SEQUENCE [LARGE SCALE GENOMIC DNA]</scope>
    <source>
        <strain evidence="3 4">CCMP1005</strain>
    </source>
</reference>
<proteinExistence type="inferred from homology"/>
<protein>
    <recommendedName>
        <fullName evidence="5">RING-type domain-containing protein</fullName>
    </recommendedName>
</protein>
<dbReference type="PANTHER" id="PTHR11102">
    <property type="entry name" value="SEL-1-LIKE PROTEIN"/>
    <property type="match status" value="1"/>
</dbReference>
<dbReference type="PANTHER" id="PTHR11102:SF160">
    <property type="entry name" value="ERAD-ASSOCIATED E3 UBIQUITIN-PROTEIN LIGASE COMPONENT HRD3"/>
    <property type="match status" value="1"/>
</dbReference>
<evidence type="ECO:0000313" key="4">
    <source>
        <dbReference type="Proteomes" id="UP000266841"/>
    </source>
</evidence>
<organism evidence="3 4">
    <name type="scientific">Thalassiosira oceanica</name>
    <name type="common">Marine diatom</name>
    <dbReference type="NCBI Taxonomy" id="159749"/>
    <lineage>
        <taxon>Eukaryota</taxon>
        <taxon>Sar</taxon>
        <taxon>Stramenopiles</taxon>
        <taxon>Ochrophyta</taxon>
        <taxon>Bacillariophyta</taxon>
        <taxon>Coscinodiscophyceae</taxon>
        <taxon>Thalassiosirophycidae</taxon>
        <taxon>Thalassiosirales</taxon>
        <taxon>Thalassiosiraceae</taxon>
        <taxon>Thalassiosira</taxon>
    </lineage>
</organism>
<dbReference type="EMBL" id="AGNL01001720">
    <property type="protein sequence ID" value="EJK76768.1"/>
    <property type="molecule type" value="Genomic_DNA"/>
</dbReference>
<dbReference type="OrthoDB" id="27934at2759"/>
<dbReference type="SMART" id="SM00671">
    <property type="entry name" value="SEL1"/>
    <property type="match status" value="3"/>
</dbReference>
<evidence type="ECO:0000256" key="2">
    <source>
        <dbReference type="SAM" id="MobiDB-lite"/>
    </source>
</evidence>
<dbReference type="Gene3D" id="1.25.40.10">
    <property type="entry name" value="Tetratricopeptide repeat domain"/>
    <property type="match status" value="1"/>
</dbReference>
<dbReference type="Pfam" id="PF08238">
    <property type="entry name" value="Sel1"/>
    <property type="match status" value="3"/>
</dbReference>
<keyword evidence="4" id="KW-1185">Reference proteome</keyword>
<comment type="similarity">
    <text evidence="1">Belongs to the sel-1 family.</text>
</comment>